<reference evidence="1 2" key="1">
    <citation type="submission" date="2024-05" db="EMBL/GenBank/DDBJ databases">
        <title>Genome sequencing and assembly of Indian major carp, Cirrhinus mrigala (Hamilton, 1822).</title>
        <authorList>
            <person name="Mohindra V."/>
            <person name="Chowdhury L.M."/>
            <person name="Lal K."/>
            <person name="Jena J.K."/>
        </authorList>
    </citation>
    <scope>NUCLEOTIDE SEQUENCE [LARGE SCALE GENOMIC DNA]</scope>
    <source>
        <strain evidence="1">CM1030</strain>
        <tissue evidence="1">Blood</tissue>
    </source>
</reference>
<dbReference type="AlphaFoldDB" id="A0ABD0PK22"/>
<accession>A0ABD0PK22</accession>
<sequence>KDPPPPYYSVAADPQTPPMSYEEVINQDKYGGTQKPVPYYIQKDQAQVQVEAVVIAQHVV</sequence>
<dbReference type="Proteomes" id="UP001529510">
    <property type="component" value="Unassembled WGS sequence"/>
</dbReference>
<protein>
    <submittedName>
        <fullName evidence="1">Uncharacterized protein</fullName>
    </submittedName>
</protein>
<feature type="non-terminal residue" evidence="1">
    <location>
        <position position="60"/>
    </location>
</feature>
<keyword evidence="2" id="KW-1185">Reference proteome</keyword>
<dbReference type="EMBL" id="JAMKFB020000015">
    <property type="protein sequence ID" value="KAL0174026.1"/>
    <property type="molecule type" value="Genomic_DNA"/>
</dbReference>
<comment type="caution">
    <text evidence="1">The sequence shown here is derived from an EMBL/GenBank/DDBJ whole genome shotgun (WGS) entry which is preliminary data.</text>
</comment>
<proteinExistence type="predicted"/>
<evidence type="ECO:0000313" key="2">
    <source>
        <dbReference type="Proteomes" id="UP001529510"/>
    </source>
</evidence>
<gene>
    <name evidence="1" type="ORF">M9458_029994</name>
</gene>
<evidence type="ECO:0000313" key="1">
    <source>
        <dbReference type="EMBL" id="KAL0174026.1"/>
    </source>
</evidence>
<feature type="non-terminal residue" evidence="1">
    <location>
        <position position="1"/>
    </location>
</feature>
<name>A0ABD0PK22_CIRMR</name>
<organism evidence="1 2">
    <name type="scientific">Cirrhinus mrigala</name>
    <name type="common">Mrigala</name>
    <dbReference type="NCBI Taxonomy" id="683832"/>
    <lineage>
        <taxon>Eukaryota</taxon>
        <taxon>Metazoa</taxon>
        <taxon>Chordata</taxon>
        <taxon>Craniata</taxon>
        <taxon>Vertebrata</taxon>
        <taxon>Euteleostomi</taxon>
        <taxon>Actinopterygii</taxon>
        <taxon>Neopterygii</taxon>
        <taxon>Teleostei</taxon>
        <taxon>Ostariophysi</taxon>
        <taxon>Cypriniformes</taxon>
        <taxon>Cyprinidae</taxon>
        <taxon>Labeoninae</taxon>
        <taxon>Labeonini</taxon>
        <taxon>Cirrhinus</taxon>
    </lineage>
</organism>